<accession>A0AA91PG00</accession>
<dbReference type="EMBL" id="NCXO01000008">
    <property type="protein sequence ID" value="OSC34682.1"/>
    <property type="molecule type" value="Genomic_DNA"/>
</dbReference>
<evidence type="ECO:0000313" key="1">
    <source>
        <dbReference type="EMBL" id="OSC34682.1"/>
    </source>
</evidence>
<evidence type="ECO:0000313" key="2">
    <source>
        <dbReference type="Proteomes" id="UP000193577"/>
    </source>
</evidence>
<sequence>MDIERCYVYLRDILTGEWARIEVSDWADTYRARVATAVSRQMGTFGGELTLSGSPERGRVTLINAEGDQIIMDFDWYTLTVSQALGREPSGIVDVPQSVRRL</sequence>
<proteinExistence type="predicted"/>
<name>A0AA91PG00_9MYCO</name>
<gene>
    <name evidence="1" type="ORF">B8W67_05390</name>
</gene>
<dbReference type="Proteomes" id="UP000193577">
    <property type="component" value="Unassembled WGS sequence"/>
</dbReference>
<keyword evidence="2" id="KW-1185">Reference proteome</keyword>
<organism evidence="1 2">
    <name type="scientific">Mycolicibacillus koreensis</name>
    <dbReference type="NCBI Taxonomy" id="1069220"/>
    <lineage>
        <taxon>Bacteria</taxon>
        <taxon>Bacillati</taxon>
        <taxon>Actinomycetota</taxon>
        <taxon>Actinomycetes</taxon>
        <taxon>Mycobacteriales</taxon>
        <taxon>Mycobacteriaceae</taxon>
        <taxon>Mycolicibacillus</taxon>
    </lineage>
</organism>
<protein>
    <submittedName>
        <fullName evidence="1">Uncharacterized protein</fullName>
    </submittedName>
</protein>
<reference evidence="1 2" key="1">
    <citation type="submission" date="2017-04" db="EMBL/GenBank/DDBJ databases">
        <title>The new phylogeny of genus Mycobacterium.</title>
        <authorList>
            <person name="Tortoli E."/>
            <person name="Trovato A."/>
            <person name="Cirillo D.M."/>
        </authorList>
    </citation>
    <scope>NUCLEOTIDE SEQUENCE [LARGE SCALE GENOMIC DNA]</scope>
    <source>
        <strain evidence="1 2">KCTC 19819</strain>
    </source>
</reference>
<dbReference type="AlphaFoldDB" id="A0AA91PG00"/>
<comment type="caution">
    <text evidence="1">The sequence shown here is derived from an EMBL/GenBank/DDBJ whole genome shotgun (WGS) entry which is preliminary data.</text>
</comment>